<organism evidence="2 3">
    <name type="scientific">Sphingomonas alpina</name>
    <dbReference type="NCBI Taxonomy" id="653931"/>
    <lineage>
        <taxon>Bacteria</taxon>
        <taxon>Pseudomonadati</taxon>
        <taxon>Pseudomonadota</taxon>
        <taxon>Alphaproteobacteria</taxon>
        <taxon>Sphingomonadales</taxon>
        <taxon>Sphingomonadaceae</taxon>
        <taxon>Sphingomonas</taxon>
    </lineage>
</organism>
<dbReference type="InterPro" id="IPR005122">
    <property type="entry name" value="Uracil-DNA_glycosylase-like"/>
</dbReference>
<proteinExistence type="predicted"/>
<evidence type="ECO:0000313" key="2">
    <source>
        <dbReference type="EMBL" id="QNQ10506.1"/>
    </source>
</evidence>
<keyword evidence="2" id="KW-0378">Hydrolase</keyword>
<dbReference type="InterPro" id="IPR036895">
    <property type="entry name" value="Uracil-DNA_glycosylase-like_sf"/>
</dbReference>
<dbReference type="SMART" id="SM00987">
    <property type="entry name" value="UreE_C"/>
    <property type="match status" value="1"/>
</dbReference>
<keyword evidence="2" id="KW-0326">Glycosidase</keyword>
<dbReference type="GO" id="GO:0033958">
    <property type="term" value="F:DNA-deoxyinosine glycosylase activity"/>
    <property type="evidence" value="ECO:0007669"/>
    <property type="project" value="UniProtKB-EC"/>
</dbReference>
<dbReference type="InterPro" id="IPR026353">
    <property type="entry name" value="Hypoxan-DNA_Glyclase"/>
</dbReference>
<protein>
    <submittedName>
        <fullName evidence="2">DNA-deoxyinosine glycosylase</fullName>
        <ecNumber evidence="2">3.2.2.15</ecNumber>
    </submittedName>
</protein>
<feature type="domain" description="Uracil-DNA glycosylase-like" evidence="1">
    <location>
        <begin position="8"/>
        <end position="160"/>
    </location>
</feature>
<dbReference type="RefSeq" id="WP_187762800.1">
    <property type="nucleotide sequence ID" value="NZ_CP061038.1"/>
</dbReference>
<reference evidence="2 3" key="1">
    <citation type="submission" date="2020-09" db="EMBL/GenBank/DDBJ databases">
        <title>Sphingomonas sp., a new species isolated from pork steak.</title>
        <authorList>
            <person name="Heidler von Heilborn D."/>
        </authorList>
    </citation>
    <scope>NUCLEOTIDE SEQUENCE [LARGE SCALE GENOMIC DNA]</scope>
    <source>
        <strain evidence="3">S8-3T</strain>
    </source>
</reference>
<dbReference type="Gene3D" id="3.40.470.10">
    <property type="entry name" value="Uracil-DNA glycosylase-like domain"/>
    <property type="match status" value="1"/>
</dbReference>
<sequence length="164" mass="17738">MTLKRSFPPVTDDRTRLLVLGSLPGDRSLAEARYYAHPQNQFWPLISAVTGADLTRLDYDERLAALREARVGLWDVMASARRNGSMDAAIIDPVANDLAALVRTLPDLRAIGFNGATAHRHGLKQLGALATDIALIALPSSSALHTVGLAAKLPAWTALREYLS</sequence>
<dbReference type="NCBIfam" id="TIGR04274">
    <property type="entry name" value="hypoxanDNAglyco"/>
    <property type="match status" value="1"/>
</dbReference>
<gene>
    <name evidence="2" type="ORF">H3Z74_04625</name>
</gene>
<dbReference type="EC" id="3.2.2.15" evidence="2"/>
<dbReference type="Proteomes" id="UP000516148">
    <property type="component" value="Chromosome"/>
</dbReference>
<dbReference type="EMBL" id="CP061038">
    <property type="protein sequence ID" value="QNQ10506.1"/>
    <property type="molecule type" value="Genomic_DNA"/>
</dbReference>
<dbReference type="KEGG" id="spap:H3Z74_04625"/>
<dbReference type="Pfam" id="PF03167">
    <property type="entry name" value="UDG"/>
    <property type="match status" value="1"/>
</dbReference>
<evidence type="ECO:0000259" key="1">
    <source>
        <dbReference type="SMART" id="SM00986"/>
    </source>
</evidence>
<dbReference type="SUPFAM" id="SSF52141">
    <property type="entry name" value="Uracil-DNA glycosylase-like"/>
    <property type="match status" value="1"/>
</dbReference>
<dbReference type="AlphaFoldDB" id="A0A7H0LLF3"/>
<evidence type="ECO:0000313" key="3">
    <source>
        <dbReference type="Proteomes" id="UP000516148"/>
    </source>
</evidence>
<keyword evidence="3" id="KW-1185">Reference proteome</keyword>
<dbReference type="CDD" id="cd10032">
    <property type="entry name" value="UDG-F6_HDG"/>
    <property type="match status" value="1"/>
</dbReference>
<name>A0A7H0LLF3_9SPHN</name>
<dbReference type="SMART" id="SM00986">
    <property type="entry name" value="UDG"/>
    <property type="match status" value="1"/>
</dbReference>
<accession>A0A7H0LLF3</accession>